<evidence type="ECO:0000313" key="2">
    <source>
        <dbReference type="Proteomes" id="UP000219612"/>
    </source>
</evidence>
<dbReference type="InterPro" id="IPR009200">
    <property type="entry name" value="DUF1269_membrane"/>
</dbReference>
<gene>
    <name evidence="1" type="ORF">SAMN05421748_104342</name>
</gene>
<protein>
    <submittedName>
        <fullName evidence="1">Uncharacterized protein</fullName>
    </submittedName>
</protein>
<dbReference type="RefSeq" id="WP_245922968.1">
    <property type="nucleotide sequence ID" value="NZ_OBDY01000004.1"/>
</dbReference>
<dbReference type="EMBL" id="OBDY01000004">
    <property type="protein sequence ID" value="SNY34829.1"/>
    <property type="molecule type" value="Genomic_DNA"/>
</dbReference>
<dbReference type="Pfam" id="PF06897">
    <property type="entry name" value="DUF1269"/>
    <property type="match status" value="1"/>
</dbReference>
<organism evidence="1 2">
    <name type="scientific">Paractinoplanes atraurantiacus</name>
    <dbReference type="NCBI Taxonomy" id="1036182"/>
    <lineage>
        <taxon>Bacteria</taxon>
        <taxon>Bacillati</taxon>
        <taxon>Actinomycetota</taxon>
        <taxon>Actinomycetes</taxon>
        <taxon>Micromonosporales</taxon>
        <taxon>Micromonosporaceae</taxon>
        <taxon>Paractinoplanes</taxon>
    </lineage>
</organism>
<reference evidence="2" key="1">
    <citation type="submission" date="2017-09" db="EMBL/GenBank/DDBJ databases">
        <authorList>
            <person name="Varghese N."/>
            <person name="Submissions S."/>
        </authorList>
    </citation>
    <scope>NUCLEOTIDE SEQUENCE [LARGE SCALE GENOMIC DNA]</scope>
    <source>
        <strain evidence="2">CGMCC 4.6857</strain>
    </source>
</reference>
<accession>A0A285HGE8</accession>
<sequence>MPAGARCGAWWPARSSWCRSVGGVVGAAVGALSKATEAAGITKEQLTKIRTEVTEGTSALFLVTEHADLDRLGERFHGTHSTLIATNLTDDERNVLLGTFAA</sequence>
<evidence type="ECO:0000313" key="1">
    <source>
        <dbReference type="EMBL" id="SNY34829.1"/>
    </source>
</evidence>
<dbReference type="AlphaFoldDB" id="A0A285HGE8"/>
<keyword evidence="2" id="KW-1185">Reference proteome</keyword>
<name>A0A285HGE8_9ACTN</name>
<dbReference type="Proteomes" id="UP000219612">
    <property type="component" value="Unassembled WGS sequence"/>
</dbReference>
<proteinExistence type="predicted"/>